<dbReference type="InterPro" id="IPR044730">
    <property type="entry name" value="RNase_H-like_dom_plant"/>
</dbReference>
<keyword evidence="4" id="KW-1185">Reference proteome</keyword>
<sequence>MKKSNGGQPPSAGFSGNDFPSLPNNNKDQSKESESPKNYAETIKEKQTECNKYDALREEDDNNDSINQNNNQLIQEIEVHNNCSPQEATSHIAKETKEETAKEWIERSFGKLLQAKSKEEVNKKTQFAVHKSQHSGEKPVENSAINIRGETAETDESQVKRSSTIKVLHDIVSNTIEQMSDEKEISKEKEGEEEQHRADLSPKANKAGKREKKSDMEDGASKGNLGPSYASFCVRNKDENVVGAKGRRLSITTDIIAEATAIKEGLGFCIQRHFFIIIVETDSLAMVNIINGIWEIPWCVTMEATL</sequence>
<feature type="region of interest" description="Disordered" evidence="1">
    <location>
        <begin position="1"/>
        <end position="74"/>
    </location>
</feature>
<dbReference type="PANTHER" id="PTHR47723:SF24">
    <property type="entry name" value="RNASE H TYPE-1 DOMAIN-CONTAINING PROTEIN"/>
    <property type="match status" value="1"/>
</dbReference>
<proteinExistence type="predicted"/>
<dbReference type="PANTHER" id="PTHR47723">
    <property type="entry name" value="OS05G0353850 PROTEIN"/>
    <property type="match status" value="1"/>
</dbReference>
<protein>
    <recommendedName>
        <fullName evidence="2">RNase H type-1 domain-containing protein</fullName>
    </recommendedName>
</protein>
<evidence type="ECO:0000313" key="3">
    <source>
        <dbReference type="EMBL" id="MCE3050829.1"/>
    </source>
</evidence>
<feature type="domain" description="RNase H type-1" evidence="2">
    <location>
        <begin position="218"/>
        <end position="294"/>
    </location>
</feature>
<dbReference type="SUPFAM" id="SSF53098">
    <property type="entry name" value="Ribonuclease H-like"/>
    <property type="match status" value="1"/>
</dbReference>
<dbReference type="EMBL" id="JACEIK010007935">
    <property type="protein sequence ID" value="MCE3050829.1"/>
    <property type="molecule type" value="Genomic_DNA"/>
</dbReference>
<name>A0ABS8WL05_DATST</name>
<feature type="compositionally biased region" description="Basic and acidic residues" evidence="1">
    <location>
        <begin position="42"/>
        <end position="56"/>
    </location>
</feature>
<dbReference type="CDD" id="cd06222">
    <property type="entry name" value="RNase_H_like"/>
    <property type="match status" value="1"/>
</dbReference>
<dbReference type="InterPro" id="IPR053151">
    <property type="entry name" value="RNase_H-like"/>
</dbReference>
<dbReference type="InterPro" id="IPR036397">
    <property type="entry name" value="RNaseH_sf"/>
</dbReference>
<dbReference type="Proteomes" id="UP000823775">
    <property type="component" value="Unassembled WGS sequence"/>
</dbReference>
<reference evidence="3 4" key="1">
    <citation type="journal article" date="2021" name="BMC Genomics">
        <title>Datura genome reveals duplications of psychoactive alkaloid biosynthetic genes and high mutation rate following tissue culture.</title>
        <authorList>
            <person name="Rajewski A."/>
            <person name="Carter-House D."/>
            <person name="Stajich J."/>
            <person name="Litt A."/>
        </authorList>
    </citation>
    <scope>NUCLEOTIDE SEQUENCE [LARGE SCALE GENOMIC DNA]</scope>
    <source>
        <strain evidence="3">AR-01</strain>
    </source>
</reference>
<gene>
    <name evidence="3" type="ORF">HAX54_048261</name>
</gene>
<comment type="caution">
    <text evidence="3">The sequence shown here is derived from an EMBL/GenBank/DDBJ whole genome shotgun (WGS) entry which is preliminary data.</text>
</comment>
<dbReference type="InterPro" id="IPR012337">
    <property type="entry name" value="RNaseH-like_sf"/>
</dbReference>
<feature type="region of interest" description="Disordered" evidence="1">
    <location>
        <begin position="176"/>
        <end position="223"/>
    </location>
</feature>
<evidence type="ECO:0000256" key="1">
    <source>
        <dbReference type="SAM" id="MobiDB-lite"/>
    </source>
</evidence>
<dbReference type="Gene3D" id="3.30.420.10">
    <property type="entry name" value="Ribonuclease H-like superfamily/Ribonuclease H"/>
    <property type="match status" value="1"/>
</dbReference>
<dbReference type="InterPro" id="IPR002156">
    <property type="entry name" value="RNaseH_domain"/>
</dbReference>
<feature type="compositionally biased region" description="Low complexity" evidence="1">
    <location>
        <begin position="64"/>
        <end position="74"/>
    </location>
</feature>
<evidence type="ECO:0000313" key="4">
    <source>
        <dbReference type="Proteomes" id="UP000823775"/>
    </source>
</evidence>
<organism evidence="3 4">
    <name type="scientific">Datura stramonium</name>
    <name type="common">Jimsonweed</name>
    <name type="synonym">Common thornapple</name>
    <dbReference type="NCBI Taxonomy" id="4076"/>
    <lineage>
        <taxon>Eukaryota</taxon>
        <taxon>Viridiplantae</taxon>
        <taxon>Streptophyta</taxon>
        <taxon>Embryophyta</taxon>
        <taxon>Tracheophyta</taxon>
        <taxon>Spermatophyta</taxon>
        <taxon>Magnoliopsida</taxon>
        <taxon>eudicotyledons</taxon>
        <taxon>Gunneridae</taxon>
        <taxon>Pentapetalae</taxon>
        <taxon>asterids</taxon>
        <taxon>lamiids</taxon>
        <taxon>Solanales</taxon>
        <taxon>Solanaceae</taxon>
        <taxon>Solanoideae</taxon>
        <taxon>Datureae</taxon>
        <taxon>Datura</taxon>
    </lineage>
</organism>
<accession>A0ABS8WL05</accession>
<feature type="compositionally biased region" description="Basic and acidic residues" evidence="1">
    <location>
        <begin position="180"/>
        <end position="200"/>
    </location>
</feature>
<evidence type="ECO:0000259" key="2">
    <source>
        <dbReference type="Pfam" id="PF13456"/>
    </source>
</evidence>
<dbReference type="Pfam" id="PF13456">
    <property type="entry name" value="RVT_3"/>
    <property type="match status" value="1"/>
</dbReference>